<reference evidence="2 3" key="1">
    <citation type="submission" date="2019-11" db="EMBL/GenBank/DDBJ databases">
        <title>Spirosoma endbachense sp. nov., isolated from a natural salt meadow.</title>
        <authorList>
            <person name="Rojas J."/>
            <person name="Ambika Manirajan B."/>
            <person name="Ratering S."/>
            <person name="Suarez C."/>
            <person name="Geissler-Plaum R."/>
            <person name="Schnell S."/>
        </authorList>
    </citation>
    <scope>NUCLEOTIDE SEQUENCE [LARGE SCALE GENOMIC DNA]</scope>
    <source>
        <strain evidence="2 3">I-24</strain>
    </source>
</reference>
<feature type="transmembrane region" description="Helical" evidence="1">
    <location>
        <begin position="85"/>
        <end position="111"/>
    </location>
</feature>
<organism evidence="2 3">
    <name type="scientific">Spirosoma endbachense</name>
    <dbReference type="NCBI Taxonomy" id="2666025"/>
    <lineage>
        <taxon>Bacteria</taxon>
        <taxon>Pseudomonadati</taxon>
        <taxon>Bacteroidota</taxon>
        <taxon>Cytophagia</taxon>
        <taxon>Cytophagales</taxon>
        <taxon>Cytophagaceae</taxon>
        <taxon>Spirosoma</taxon>
    </lineage>
</organism>
<keyword evidence="1" id="KW-0812">Transmembrane</keyword>
<feature type="transmembrane region" description="Helical" evidence="1">
    <location>
        <begin position="123"/>
        <end position="145"/>
    </location>
</feature>
<feature type="transmembrane region" description="Helical" evidence="1">
    <location>
        <begin position="12"/>
        <end position="31"/>
    </location>
</feature>
<proteinExistence type="predicted"/>
<gene>
    <name evidence="2" type="ORF">GJR95_37885</name>
</gene>
<dbReference type="KEGG" id="senf:GJR95_37885"/>
<protein>
    <submittedName>
        <fullName evidence="2">Uncharacterized protein</fullName>
    </submittedName>
</protein>
<evidence type="ECO:0000256" key="1">
    <source>
        <dbReference type="SAM" id="Phobius"/>
    </source>
</evidence>
<keyword evidence="3" id="KW-1185">Reference proteome</keyword>
<dbReference type="EMBL" id="CP045997">
    <property type="protein sequence ID" value="QHW00446.1"/>
    <property type="molecule type" value="Genomic_DNA"/>
</dbReference>
<dbReference type="Proteomes" id="UP000464577">
    <property type="component" value="Chromosome"/>
</dbReference>
<sequence length="152" mass="16743">MKEFTQRNAITATLFNLIINIVAPFIIFYKYEFINLKGETPTLVSILMPTVLISVFATTLATFVTMTKQRMAHKLEPTLDTHISWFSTALLTSIGLGLAFTGLCFGLLWLLQSSMANVQLPKLPALLISGVVGAFVAFISSFIAVNRARRIG</sequence>
<evidence type="ECO:0000313" key="2">
    <source>
        <dbReference type="EMBL" id="QHW00446.1"/>
    </source>
</evidence>
<keyword evidence="1" id="KW-1133">Transmembrane helix</keyword>
<dbReference type="AlphaFoldDB" id="A0A6P1W603"/>
<feature type="transmembrane region" description="Helical" evidence="1">
    <location>
        <begin position="43"/>
        <end position="64"/>
    </location>
</feature>
<keyword evidence="1" id="KW-0472">Membrane</keyword>
<dbReference type="RefSeq" id="WP_162390837.1">
    <property type="nucleotide sequence ID" value="NZ_CP045997.1"/>
</dbReference>
<evidence type="ECO:0000313" key="3">
    <source>
        <dbReference type="Proteomes" id="UP000464577"/>
    </source>
</evidence>
<accession>A0A6P1W603</accession>
<name>A0A6P1W603_9BACT</name>